<sequence length="617" mass="67558">MATRHSYPYPPTNTALHSSSIQILTSAKAPDILLDKHGRPVMARVSSERRAKLEPYLPSNRTAFLNDKDPASAEASARRPVPLDPDNEMRTTDHPRTTIPHVTLTYAQSLDGQIALHPGARTSISGSATKSMIHYLRSRHDATLIGRGTAMDDNPGLNTVYTDDGQYPVGLDRQPRPIILDPSKQWEEHACEKLFDLAEKRLGRPPWIVNSVDQMGDEELETVTQRGNQDRSRLRRVGGGVIQAGKYSSKENGVDWKAILSALGATGVRSVMIEGGAAVINDLLRQRNQHWIDSIIVAIAPNYLGEGGVHVAPFRSQTNHKEFELLKVNWFKFGNDIVMAWKKPRRVSYTMPSQPSAIDQTSNGEDNRDLASGPSGSRSGQQTSSRQGNLNGLPGHVGPISGEPSTTSQTLNGENIDQNHRDVTSGPSGSRLGQQTSNRQGNLNRSQGPSAQRSGQSLSTQPLNGQSSLDGANDETRVSNYIPSGLNTPISNIGDSPDAIKSRTEAIFSLGVLQNAITRYYGFREYEQNCARALNAFFEAESKLAAAIIPETLKTFLCERIRNSKQDLLLMESSAPDMSPTLLIVYEKAVVTAVGVTYELMKSYMKTYDGIGQQNDQ</sequence>
<dbReference type="PANTHER" id="PTHR38011">
    <property type="entry name" value="DIHYDROFOLATE REDUCTASE FAMILY PROTEIN (AFU_ORTHOLOGUE AFUA_8G06820)"/>
    <property type="match status" value="1"/>
</dbReference>
<dbReference type="PANTHER" id="PTHR38011:SF7">
    <property type="entry name" value="2,5-DIAMINO-6-RIBOSYLAMINO-4(3H)-PYRIMIDINONE 5'-PHOSPHATE REDUCTASE"/>
    <property type="match status" value="1"/>
</dbReference>
<dbReference type="Proteomes" id="UP000481288">
    <property type="component" value="Unassembled WGS sequence"/>
</dbReference>
<evidence type="ECO:0000256" key="11">
    <source>
        <dbReference type="ARBA" id="ARBA00047550"/>
    </source>
</evidence>
<organism evidence="15 16">
    <name type="scientific">Lachnellula cervina</name>
    <dbReference type="NCBI Taxonomy" id="1316786"/>
    <lineage>
        <taxon>Eukaryota</taxon>
        <taxon>Fungi</taxon>
        <taxon>Dikarya</taxon>
        <taxon>Ascomycota</taxon>
        <taxon>Pezizomycotina</taxon>
        <taxon>Leotiomycetes</taxon>
        <taxon>Helotiales</taxon>
        <taxon>Lachnaceae</taxon>
        <taxon>Lachnellula</taxon>
    </lineage>
</organism>
<evidence type="ECO:0000313" key="16">
    <source>
        <dbReference type="Proteomes" id="UP000481288"/>
    </source>
</evidence>
<comment type="pathway">
    <text evidence="2">Cofactor biosynthesis; riboflavin biosynthesis.</text>
</comment>
<dbReference type="AlphaFoldDB" id="A0A7D8YT57"/>
<comment type="similarity">
    <text evidence="3">Belongs to the HTP reductase family.</text>
</comment>
<reference evidence="15 16" key="1">
    <citation type="submission" date="2018-05" db="EMBL/GenBank/DDBJ databases">
        <title>Whole genome sequencing for identification of molecular markers to develop diagnostic detection tools for the regulated plant pathogen Lachnellula willkommii.</title>
        <authorList>
            <person name="Giroux E."/>
            <person name="Bilodeau G."/>
        </authorList>
    </citation>
    <scope>NUCLEOTIDE SEQUENCE [LARGE SCALE GENOMIC DNA]</scope>
    <source>
        <strain evidence="15 16">CBS 625.97</strain>
    </source>
</reference>
<evidence type="ECO:0000256" key="1">
    <source>
        <dbReference type="ARBA" id="ARBA00003555"/>
    </source>
</evidence>
<evidence type="ECO:0000256" key="5">
    <source>
        <dbReference type="ARBA" id="ARBA00015035"/>
    </source>
</evidence>
<keyword evidence="8" id="KW-0560">Oxidoreductase</keyword>
<keyword evidence="7" id="KW-0521">NADP</keyword>
<feature type="compositionally biased region" description="Polar residues" evidence="13">
    <location>
        <begin position="403"/>
        <end position="416"/>
    </location>
</feature>
<protein>
    <recommendedName>
        <fullName evidence="5">2,5-diamino-6-ribosylamino-4(3H)-pyrimidinone 5'-phosphate reductase</fullName>
        <ecNumber evidence="4">1.1.1.302</ecNumber>
    </recommendedName>
    <alternativeName>
        <fullName evidence="10">2,5-diamino-6-(5-phospho-D-ribosylamino)pyrimidin-4(3H)-one reductase</fullName>
    </alternativeName>
    <alternativeName>
        <fullName evidence="9">2,5-diamino-6-ribitylamino-4(3H)-pyrimidinone 5'-phosphate synthase</fullName>
    </alternativeName>
</protein>
<accession>A0A7D8YT57</accession>
<gene>
    <name evidence="15" type="primary">RIB7_1</name>
    <name evidence="15" type="ORF">LCER1_G003944</name>
</gene>
<dbReference type="EC" id="1.1.1.302" evidence="4"/>
<name>A0A7D8YT57_9HELO</name>
<comment type="catalytic activity">
    <reaction evidence="11">
        <text>2,5-diamino-6-(1-D-ribitylamino)pyrimidin-4(3H)-one 5'-phosphate + NAD(+) = 2,5-diamino-6-(1-D-ribosylamino)pyrimidin-4(3H)-one 5'-phosphate + NADH + H(+)</text>
        <dbReference type="Rhea" id="RHEA:27274"/>
        <dbReference type="ChEBI" id="CHEBI:15378"/>
        <dbReference type="ChEBI" id="CHEBI:57540"/>
        <dbReference type="ChEBI" id="CHEBI:57945"/>
        <dbReference type="ChEBI" id="CHEBI:58890"/>
        <dbReference type="ChEBI" id="CHEBI:59545"/>
        <dbReference type="EC" id="1.1.1.302"/>
    </reaction>
</comment>
<dbReference type="InterPro" id="IPR024072">
    <property type="entry name" value="DHFR-like_dom_sf"/>
</dbReference>
<dbReference type="GO" id="GO:0009231">
    <property type="term" value="P:riboflavin biosynthetic process"/>
    <property type="evidence" value="ECO:0007669"/>
    <property type="project" value="UniProtKB-KW"/>
</dbReference>
<proteinExistence type="inferred from homology"/>
<feature type="non-terminal residue" evidence="15">
    <location>
        <position position="617"/>
    </location>
</feature>
<feature type="compositionally biased region" description="Polar residues" evidence="13">
    <location>
        <begin position="425"/>
        <end position="470"/>
    </location>
</feature>
<dbReference type="EMBL" id="QGMG01000343">
    <property type="protein sequence ID" value="TVY54414.1"/>
    <property type="molecule type" value="Genomic_DNA"/>
</dbReference>
<dbReference type="InterPro" id="IPR050765">
    <property type="entry name" value="Riboflavin_Biosynth_HTPR"/>
</dbReference>
<keyword evidence="6" id="KW-0686">Riboflavin biosynthesis</keyword>
<feature type="region of interest" description="Disordered" evidence="13">
    <location>
        <begin position="60"/>
        <end position="95"/>
    </location>
</feature>
<feature type="compositionally biased region" description="Low complexity" evidence="13">
    <location>
        <begin position="372"/>
        <end position="388"/>
    </location>
</feature>
<evidence type="ECO:0000256" key="2">
    <source>
        <dbReference type="ARBA" id="ARBA00005104"/>
    </source>
</evidence>
<evidence type="ECO:0000313" key="15">
    <source>
        <dbReference type="EMBL" id="TVY54414.1"/>
    </source>
</evidence>
<dbReference type="GO" id="GO:0008703">
    <property type="term" value="F:5-amino-6-(5-phosphoribosylamino)uracil reductase activity"/>
    <property type="evidence" value="ECO:0007669"/>
    <property type="project" value="InterPro"/>
</dbReference>
<dbReference type="Gene3D" id="3.40.430.10">
    <property type="entry name" value="Dihydrofolate Reductase, subunit A"/>
    <property type="match status" value="1"/>
</dbReference>
<evidence type="ECO:0000256" key="8">
    <source>
        <dbReference type="ARBA" id="ARBA00023002"/>
    </source>
</evidence>
<feature type="domain" description="Bacterial bifunctional deaminase-reductase C-terminal" evidence="14">
    <location>
        <begin position="100"/>
        <end position="338"/>
    </location>
</feature>
<dbReference type="InterPro" id="IPR002734">
    <property type="entry name" value="RibDG_C"/>
</dbReference>
<evidence type="ECO:0000256" key="3">
    <source>
        <dbReference type="ARBA" id="ARBA00009723"/>
    </source>
</evidence>
<evidence type="ECO:0000259" key="14">
    <source>
        <dbReference type="Pfam" id="PF01872"/>
    </source>
</evidence>
<comment type="catalytic activity">
    <reaction evidence="12">
        <text>2,5-diamino-6-(1-D-ribitylamino)pyrimidin-4(3H)-one 5'-phosphate + NADP(+) = 2,5-diamino-6-(1-D-ribosylamino)pyrimidin-4(3H)-one 5'-phosphate + NADPH + H(+)</text>
        <dbReference type="Rhea" id="RHEA:27278"/>
        <dbReference type="ChEBI" id="CHEBI:15378"/>
        <dbReference type="ChEBI" id="CHEBI:57783"/>
        <dbReference type="ChEBI" id="CHEBI:58349"/>
        <dbReference type="ChEBI" id="CHEBI:58890"/>
        <dbReference type="ChEBI" id="CHEBI:59545"/>
        <dbReference type="EC" id="1.1.1.302"/>
    </reaction>
</comment>
<feature type="region of interest" description="Disordered" evidence="13">
    <location>
        <begin position="348"/>
        <end position="485"/>
    </location>
</feature>
<evidence type="ECO:0000256" key="4">
    <source>
        <dbReference type="ARBA" id="ARBA00012851"/>
    </source>
</evidence>
<feature type="compositionally biased region" description="Polar residues" evidence="13">
    <location>
        <begin position="350"/>
        <end position="364"/>
    </location>
</feature>
<evidence type="ECO:0000256" key="9">
    <source>
        <dbReference type="ARBA" id="ARBA00030073"/>
    </source>
</evidence>
<evidence type="ECO:0000256" key="12">
    <source>
        <dbReference type="ARBA" id="ARBA00049020"/>
    </source>
</evidence>
<dbReference type="SUPFAM" id="SSF53597">
    <property type="entry name" value="Dihydrofolate reductase-like"/>
    <property type="match status" value="1"/>
</dbReference>
<dbReference type="Pfam" id="PF01872">
    <property type="entry name" value="RibD_C"/>
    <property type="match status" value="1"/>
</dbReference>
<keyword evidence="16" id="KW-1185">Reference proteome</keyword>
<evidence type="ECO:0000256" key="13">
    <source>
        <dbReference type="SAM" id="MobiDB-lite"/>
    </source>
</evidence>
<evidence type="ECO:0000256" key="6">
    <source>
        <dbReference type="ARBA" id="ARBA00022619"/>
    </source>
</evidence>
<evidence type="ECO:0000256" key="7">
    <source>
        <dbReference type="ARBA" id="ARBA00022857"/>
    </source>
</evidence>
<comment type="caution">
    <text evidence="15">The sequence shown here is derived from an EMBL/GenBank/DDBJ whole genome shotgun (WGS) entry which is preliminary data.</text>
</comment>
<dbReference type="OrthoDB" id="5432at2759"/>
<evidence type="ECO:0000256" key="10">
    <source>
        <dbReference type="ARBA" id="ARBA00031630"/>
    </source>
</evidence>
<comment type="function">
    <text evidence="1">Catalyzes an early step in riboflavin biosynthesis, the NADPH-dependent reduction of the ribose side chain of 2,5-diamino-6-ribosylamino-4(3H)-pyrimidinone 5'-phosphate, yielding 2,5-diamino-6-ribitylamino-4(3H)-pyrimidinone 5'-phosphate.</text>
</comment>